<evidence type="ECO:0000256" key="4">
    <source>
        <dbReference type="ARBA" id="ARBA00022692"/>
    </source>
</evidence>
<dbReference type="RefSeq" id="WP_085471629.1">
    <property type="nucleotide sequence ID" value="NZ_FXAU01000001.1"/>
</dbReference>
<feature type="domain" description="Peptidase M48" evidence="12">
    <location>
        <begin position="151"/>
        <end position="362"/>
    </location>
</feature>
<dbReference type="GO" id="GO:0046872">
    <property type="term" value="F:metal ion binding"/>
    <property type="evidence" value="ECO:0007669"/>
    <property type="project" value="UniProtKB-KW"/>
</dbReference>
<feature type="transmembrane region" description="Helical" evidence="11">
    <location>
        <begin position="207"/>
        <end position="226"/>
    </location>
</feature>
<dbReference type="InterPro" id="IPR050083">
    <property type="entry name" value="HtpX_protease"/>
</dbReference>
<dbReference type="PANTHER" id="PTHR43221">
    <property type="entry name" value="PROTEASE HTPX"/>
    <property type="match status" value="1"/>
</dbReference>
<keyword evidence="2" id="KW-1003">Cell membrane</keyword>
<keyword evidence="8 11" id="KW-1133">Transmembrane helix</keyword>
<dbReference type="GO" id="GO:0004222">
    <property type="term" value="F:metalloendopeptidase activity"/>
    <property type="evidence" value="ECO:0007669"/>
    <property type="project" value="InterPro"/>
</dbReference>
<evidence type="ECO:0000256" key="7">
    <source>
        <dbReference type="ARBA" id="ARBA00022833"/>
    </source>
</evidence>
<keyword evidence="7" id="KW-0862">Zinc</keyword>
<evidence type="ECO:0000313" key="14">
    <source>
        <dbReference type="Proteomes" id="UP000192980"/>
    </source>
</evidence>
<proteinExistence type="predicted"/>
<reference evidence="13 14" key="1">
    <citation type="submission" date="2017-04" db="EMBL/GenBank/DDBJ databases">
        <authorList>
            <person name="Afonso C.L."/>
            <person name="Miller P.J."/>
            <person name="Scott M.A."/>
            <person name="Spackman E."/>
            <person name="Goraichik I."/>
            <person name="Dimitrov K.M."/>
            <person name="Suarez D.L."/>
            <person name="Swayne D.E."/>
        </authorList>
    </citation>
    <scope>NUCLEOTIDE SEQUENCE [LARGE SCALE GENOMIC DNA]</scope>
    <source>
        <strain evidence="13 14">DSM 22418</strain>
    </source>
</reference>
<dbReference type="AlphaFoldDB" id="A0A1X7IFQ9"/>
<keyword evidence="6" id="KW-0378">Hydrolase</keyword>
<dbReference type="Proteomes" id="UP000192980">
    <property type="component" value="Unassembled WGS sequence"/>
</dbReference>
<dbReference type="CDD" id="cd07328">
    <property type="entry name" value="M48_Ste24p_like"/>
    <property type="match status" value="1"/>
</dbReference>
<evidence type="ECO:0000256" key="6">
    <source>
        <dbReference type="ARBA" id="ARBA00022801"/>
    </source>
</evidence>
<feature type="transmembrane region" description="Helical" evidence="11">
    <location>
        <begin position="55"/>
        <end position="80"/>
    </location>
</feature>
<dbReference type="Gene3D" id="3.30.2010.10">
    <property type="entry name" value="Metalloproteases ('zincins'), catalytic domain"/>
    <property type="match status" value="1"/>
</dbReference>
<name>A0A1X7IFQ9_9SPHI</name>
<evidence type="ECO:0000256" key="11">
    <source>
        <dbReference type="SAM" id="Phobius"/>
    </source>
</evidence>
<keyword evidence="14" id="KW-1185">Reference proteome</keyword>
<evidence type="ECO:0000313" key="13">
    <source>
        <dbReference type="EMBL" id="SMG13610.1"/>
    </source>
</evidence>
<gene>
    <name evidence="13" type="ORF">SAMN05660862_0786</name>
</gene>
<dbReference type="Pfam" id="PF01435">
    <property type="entry name" value="Peptidase_M48"/>
    <property type="match status" value="1"/>
</dbReference>
<keyword evidence="4 11" id="KW-0812">Transmembrane</keyword>
<dbReference type="EMBL" id="FXAU01000001">
    <property type="protein sequence ID" value="SMG13610.1"/>
    <property type="molecule type" value="Genomic_DNA"/>
</dbReference>
<feature type="transmembrane region" description="Helical" evidence="11">
    <location>
        <begin position="20"/>
        <end position="43"/>
    </location>
</feature>
<protein>
    <submittedName>
        <fullName evidence="13">Zn-dependent protease with chaperone function</fullName>
    </submittedName>
</protein>
<evidence type="ECO:0000256" key="10">
    <source>
        <dbReference type="ARBA" id="ARBA00023136"/>
    </source>
</evidence>
<dbReference type="OrthoDB" id="9789270at2"/>
<accession>A0A1X7IFQ9</accession>
<dbReference type="STRING" id="561061.SAMN05660862_0786"/>
<evidence type="ECO:0000256" key="1">
    <source>
        <dbReference type="ARBA" id="ARBA00001947"/>
    </source>
</evidence>
<evidence type="ECO:0000256" key="9">
    <source>
        <dbReference type="ARBA" id="ARBA00023049"/>
    </source>
</evidence>
<evidence type="ECO:0000256" key="8">
    <source>
        <dbReference type="ARBA" id="ARBA00022989"/>
    </source>
</evidence>
<evidence type="ECO:0000259" key="12">
    <source>
        <dbReference type="Pfam" id="PF01435"/>
    </source>
</evidence>
<evidence type="ECO:0000256" key="5">
    <source>
        <dbReference type="ARBA" id="ARBA00022723"/>
    </source>
</evidence>
<keyword evidence="10 11" id="KW-0472">Membrane</keyword>
<organism evidence="13 14">
    <name type="scientific">Sphingobacterium psychroaquaticum</name>
    <dbReference type="NCBI Taxonomy" id="561061"/>
    <lineage>
        <taxon>Bacteria</taxon>
        <taxon>Pseudomonadati</taxon>
        <taxon>Bacteroidota</taxon>
        <taxon>Sphingobacteriia</taxon>
        <taxon>Sphingobacteriales</taxon>
        <taxon>Sphingobacteriaceae</taxon>
        <taxon>Sphingobacterium</taxon>
    </lineage>
</organism>
<evidence type="ECO:0000256" key="3">
    <source>
        <dbReference type="ARBA" id="ARBA00022670"/>
    </source>
</evidence>
<keyword evidence="9" id="KW-0482">Metalloprotease</keyword>
<dbReference type="InterPro" id="IPR001915">
    <property type="entry name" value="Peptidase_M48"/>
</dbReference>
<sequence>MKATVSANFKKYAKKTIVSIAVFAVTYLFLLFFAVGVTFLFGWLGIQLFLLYPSFYTGIACLGLMATGLTVLFFLIKFVFASNKIDTSHLTEITQEEEPALFATIYYVARTVETNLPKRVFLSSDVNAAVFYNSNFWSMFLPVPKNLQIGVGLINSTTQQELIAILAHEFGHFSQRSMKVGTYVYQANQVIYNMLYRNESLDNTFQSWANATGYAAPFIAISIFIIKQIQRILKKLYTYLNLNYMALSREMEFHADEIAAHVAGSQALADSLLRINFASSALESVLAFYDQKTKENIKSENIYPEHQFVMNTFAERHQYLIENGLPKIDLTTIRKYNKSKLNLENQWASHPSDEERIHALSQLNISKDKVASDHAILLLSKDAQITKAISDKLFSTITYESTPSALSLSLFKESFTAEFRKHQFDPMFNDFYDNNEPILTDIADNNEKETDLTFEDLFSNQKMDMLYTYASAQSDKFMVEAIVEGNIDLKTFDYDGIKYNKKDAPQVLEQINHEVTTLQDQIKESNKQVYSYFLNLAIYQNRKDEFLQHYQEYANAHEKHQEQLRLHNQLCEGTQFIFVTTPFEEISDKLKALQEPVSLLRKKLTHVLEQPDLRLQFSAEALPSIQKFIDNELVYFEANEYISENLEVLFTNINEYRVIIDNTYFISKKNYLQFMIDLEKSMEILTPVK</sequence>
<keyword evidence="3 13" id="KW-0645">Protease</keyword>
<dbReference type="GO" id="GO:0006508">
    <property type="term" value="P:proteolysis"/>
    <property type="evidence" value="ECO:0007669"/>
    <property type="project" value="UniProtKB-KW"/>
</dbReference>
<comment type="cofactor">
    <cofactor evidence="1">
        <name>Zn(2+)</name>
        <dbReference type="ChEBI" id="CHEBI:29105"/>
    </cofactor>
</comment>
<keyword evidence="5" id="KW-0479">Metal-binding</keyword>
<dbReference type="PANTHER" id="PTHR43221:SF2">
    <property type="entry name" value="PROTEASE HTPX HOMOLOG"/>
    <property type="match status" value="1"/>
</dbReference>
<evidence type="ECO:0000256" key="2">
    <source>
        <dbReference type="ARBA" id="ARBA00022475"/>
    </source>
</evidence>